<reference evidence="1 2" key="1">
    <citation type="submission" date="2019-02" db="EMBL/GenBank/DDBJ databases">
        <title>Deep-cultivation of Planctomycetes and their phenomic and genomic characterization uncovers novel biology.</title>
        <authorList>
            <person name="Wiegand S."/>
            <person name="Jogler M."/>
            <person name="Boedeker C."/>
            <person name="Pinto D."/>
            <person name="Vollmers J."/>
            <person name="Rivas-Marin E."/>
            <person name="Kohn T."/>
            <person name="Peeters S.H."/>
            <person name="Heuer A."/>
            <person name="Rast P."/>
            <person name="Oberbeckmann S."/>
            <person name="Bunk B."/>
            <person name="Jeske O."/>
            <person name="Meyerdierks A."/>
            <person name="Storesund J.E."/>
            <person name="Kallscheuer N."/>
            <person name="Luecker S."/>
            <person name="Lage O.M."/>
            <person name="Pohl T."/>
            <person name="Merkel B.J."/>
            <person name="Hornburger P."/>
            <person name="Mueller R.-W."/>
            <person name="Bruemmer F."/>
            <person name="Labrenz M."/>
            <person name="Spormann A.M."/>
            <person name="Op den Camp H."/>
            <person name="Overmann J."/>
            <person name="Amann R."/>
            <person name="Jetten M.S.M."/>
            <person name="Mascher T."/>
            <person name="Medema M.H."/>
            <person name="Devos D.P."/>
            <person name="Kaster A.-K."/>
            <person name="Ovreas L."/>
            <person name="Rohde M."/>
            <person name="Galperin M.Y."/>
            <person name="Jogler C."/>
        </authorList>
    </citation>
    <scope>NUCLEOTIDE SEQUENCE [LARGE SCALE GENOMIC DNA]</scope>
    <source>
        <strain evidence="1 2">TBK1r</strain>
    </source>
</reference>
<keyword evidence="2" id="KW-1185">Reference proteome</keyword>
<protein>
    <submittedName>
        <fullName evidence="1">Uncharacterized protein</fullName>
    </submittedName>
</protein>
<name>A0ABX5XTW5_9BACT</name>
<accession>A0ABX5XTW5</accession>
<sequence>MANNKPVHQIRLSAIRAAIWLNQSRKTGESWFTVTVTRSYRDKEELKDTTTFRRDDLPIVSKVVEMAYTWIWEQSAPKSDAVE</sequence>
<dbReference type="Proteomes" id="UP000318081">
    <property type="component" value="Chromosome"/>
</dbReference>
<dbReference type="RefSeq" id="WP_145215094.1">
    <property type="nucleotide sequence ID" value="NZ_CP036432.1"/>
</dbReference>
<proteinExistence type="predicted"/>
<evidence type="ECO:0000313" key="2">
    <source>
        <dbReference type="Proteomes" id="UP000318081"/>
    </source>
</evidence>
<dbReference type="EMBL" id="CP036432">
    <property type="protein sequence ID" value="QDV85447.1"/>
    <property type="molecule type" value="Genomic_DNA"/>
</dbReference>
<gene>
    <name evidence="1" type="ORF">TBK1r_44280</name>
</gene>
<evidence type="ECO:0000313" key="1">
    <source>
        <dbReference type="EMBL" id="QDV85447.1"/>
    </source>
</evidence>
<organism evidence="1 2">
    <name type="scientific">Stieleria magnilauensis</name>
    <dbReference type="NCBI Taxonomy" id="2527963"/>
    <lineage>
        <taxon>Bacteria</taxon>
        <taxon>Pseudomonadati</taxon>
        <taxon>Planctomycetota</taxon>
        <taxon>Planctomycetia</taxon>
        <taxon>Pirellulales</taxon>
        <taxon>Pirellulaceae</taxon>
        <taxon>Stieleria</taxon>
    </lineage>
</organism>